<name>A0ABW8SNC9_9CLOT</name>
<feature type="domain" description="Imm-5-like" evidence="1">
    <location>
        <begin position="33"/>
        <end position="157"/>
    </location>
</feature>
<evidence type="ECO:0000313" key="2">
    <source>
        <dbReference type="EMBL" id="MFL0196861.1"/>
    </source>
</evidence>
<accession>A0ABW8SNC9</accession>
<dbReference type="Pfam" id="PF21805">
    <property type="entry name" value="Imm5_like"/>
    <property type="match status" value="1"/>
</dbReference>
<comment type="caution">
    <text evidence="2">The sequence shown here is derived from an EMBL/GenBank/DDBJ whole genome shotgun (WGS) entry which is preliminary data.</text>
</comment>
<dbReference type="RefSeq" id="WP_406792966.1">
    <property type="nucleotide sequence ID" value="NZ_JBJHZX010000022.1"/>
</dbReference>
<dbReference type="InterPro" id="IPR048667">
    <property type="entry name" value="Imm5-like"/>
</dbReference>
<gene>
    <name evidence="2" type="ORF">ACJDU8_15025</name>
</gene>
<protein>
    <submittedName>
        <fullName evidence="2">Immunity protein</fullName>
    </submittedName>
</protein>
<organism evidence="2 3">
    <name type="scientific">Candidatus Clostridium eludens</name>
    <dbReference type="NCBI Taxonomy" id="3381663"/>
    <lineage>
        <taxon>Bacteria</taxon>
        <taxon>Bacillati</taxon>
        <taxon>Bacillota</taxon>
        <taxon>Clostridia</taxon>
        <taxon>Eubacteriales</taxon>
        <taxon>Clostridiaceae</taxon>
        <taxon>Clostridium</taxon>
    </lineage>
</organism>
<proteinExistence type="predicted"/>
<evidence type="ECO:0000313" key="3">
    <source>
        <dbReference type="Proteomes" id="UP001623660"/>
    </source>
</evidence>
<reference evidence="2 3" key="1">
    <citation type="submission" date="2024-11" db="EMBL/GenBank/DDBJ databases">
        <authorList>
            <person name="Heng Y.C."/>
            <person name="Lim A.C.H."/>
            <person name="Lee J.K.Y."/>
            <person name="Kittelmann S."/>
        </authorList>
    </citation>
    <scope>NUCLEOTIDE SEQUENCE [LARGE SCALE GENOMIC DNA]</scope>
    <source>
        <strain evidence="2 3">WILCCON 0269</strain>
    </source>
</reference>
<keyword evidence="3" id="KW-1185">Reference proteome</keyword>
<sequence>MKNKKETSYMGNVGIIKRIDDIPELKDELIAVFESKSKNDISRYGLLLVQHVLSLANVQLCDAINQCIDVNRRWQEGKATYQETRQAAAMIPDLARTEKDPVKAKVLRVMGQVALIPHVKRHALIASDYAITLINLMYPKNLEEVRKERKIQIGLMKSV</sequence>
<dbReference type="Proteomes" id="UP001623660">
    <property type="component" value="Unassembled WGS sequence"/>
</dbReference>
<dbReference type="EMBL" id="JBJHZX010000022">
    <property type="protein sequence ID" value="MFL0196861.1"/>
    <property type="molecule type" value="Genomic_DNA"/>
</dbReference>
<evidence type="ECO:0000259" key="1">
    <source>
        <dbReference type="Pfam" id="PF21805"/>
    </source>
</evidence>